<accession>A0A0M9VND1</accession>
<dbReference type="Proteomes" id="UP000037751">
    <property type="component" value="Unassembled WGS sequence"/>
</dbReference>
<dbReference type="Pfam" id="PF02545">
    <property type="entry name" value="Maf"/>
    <property type="match status" value="1"/>
</dbReference>
<dbReference type="STRING" id="77020.A0A0M9VND1"/>
<dbReference type="CDD" id="cd00555">
    <property type="entry name" value="Maf"/>
    <property type="match status" value="1"/>
</dbReference>
<dbReference type="AlphaFoldDB" id="A0A0M9VND1"/>
<evidence type="ECO:0000313" key="4">
    <source>
        <dbReference type="Proteomes" id="UP000037751"/>
    </source>
</evidence>
<dbReference type="NCBIfam" id="TIGR00172">
    <property type="entry name" value="maf"/>
    <property type="match status" value="1"/>
</dbReference>
<dbReference type="PANTHER" id="PTHR43213">
    <property type="entry name" value="BIFUNCTIONAL DTTP/UTP PYROPHOSPHATASE/METHYLTRANSFERASE PROTEIN-RELATED"/>
    <property type="match status" value="1"/>
</dbReference>
<dbReference type="SUPFAM" id="SSF52972">
    <property type="entry name" value="ITPase-like"/>
    <property type="match status" value="1"/>
</dbReference>
<dbReference type="PIRSF" id="PIRSF006305">
    <property type="entry name" value="Maf"/>
    <property type="match status" value="1"/>
</dbReference>
<dbReference type="Gene3D" id="3.90.950.10">
    <property type="match status" value="1"/>
</dbReference>
<dbReference type="GeneID" id="28727904"/>
<dbReference type="PANTHER" id="PTHR43213:SF5">
    <property type="entry name" value="BIFUNCTIONAL DTTP_UTP PYROPHOSPHATASE_METHYLTRANSFERASE PROTEIN-RELATED"/>
    <property type="match status" value="1"/>
</dbReference>
<reference evidence="3 4" key="1">
    <citation type="submission" date="2015-07" db="EMBL/GenBank/DDBJ databases">
        <title>Draft Genome Sequence of Malassezia furfur CBS1878 and Malassezia pachydermatis CBS1879.</title>
        <authorList>
            <person name="Triana S."/>
            <person name="Ohm R."/>
            <person name="Gonzalez A."/>
            <person name="DeCock H."/>
            <person name="Restrepo S."/>
            <person name="Celis A."/>
        </authorList>
    </citation>
    <scope>NUCLEOTIDE SEQUENCE [LARGE SCALE GENOMIC DNA]</scope>
    <source>
        <strain evidence="3 4">CBS 1879</strain>
    </source>
</reference>
<name>A0A0M9VND1_9BASI</name>
<dbReference type="RefSeq" id="XP_017990867.1">
    <property type="nucleotide sequence ID" value="XM_018136029.1"/>
</dbReference>
<dbReference type="InterPro" id="IPR029001">
    <property type="entry name" value="ITPase-like_fam"/>
</dbReference>
<dbReference type="InterPro" id="IPR003697">
    <property type="entry name" value="Maf-like"/>
</dbReference>
<evidence type="ECO:0000256" key="1">
    <source>
        <dbReference type="ARBA" id="ARBA00001968"/>
    </source>
</evidence>
<keyword evidence="4" id="KW-1185">Reference proteome</keyword>
<dbReference type="OrthoDB" id="10267058at2759"/>
<organism evidence="3 4">
    <name type="scientific">Malassezia pachydermatis</name>
    <dbReference type="NCBI Taxonomy" id="77020"/>
    <lineage>
        <taxon>Eukaryota</taxon>
        <taxon>Fungi</taxon>
        <taxon>Dikarya</taxon>
        <taxon>Basidiomycota</taxon>
        <taxon>Ustilaginomycotina</taxon>
        <taxon>Malasseziomycetes</taxon>
        <taxon>Malasseziales</taxon>
        <taxon>Malasseziaceae</taxon>
        <taxon>Malassezia</taxon>
    </lineage>
</organism>
<dbReference type="HAMAP" id="MF_00528">
    <property type="entry name" value="Maf"/>
    <property type="match status" value="1"/>
</dbReference>
<protein>
    <submittedName>
        <fullName evidence="3">Maf ham1</fullName>
    </submittedName>
</protein>
<dbReference type="EMBL" id="LGAV01000007">
    <property type="protein sequence ID" value="KOS13235.1"/>
    <property type="molecule type" value="Genomic_DNA"/>
</dbReference>
<dbReference type="VEuPathDB" id="FungiDB:Malapachy_1525"/>
<evidence type="ECO:0000256" key="2">
    <source>
        <dbReference type="ARBA" id="ARBA00022801"/>
    </source>
</evidence>
<dbReference type="GO" id="GO:0047429">
    <property type="term" value="F:nucleoside triphosphate diphosphatase activity"/>
    <property type="evidence" value="ECO:0007669"/>
    <property type="project" value="InterPro"/>
</dbReference>
<comment type="caution">
    <text evidence="3">The sequence shown here is derived from an EMBL/GenBank/DDBJ whole genome shotgun (WGS) entry which is preliminary data.</text>
</comment>
<proteinExistence type="inferred from homology"/>
<gene>
    <name evidence="3" type="ORF">Malapachy_1525</name>
</gene>
<evidence type="ECO:0000313" key="3">
    <source>
        <dbReference type="EMBL" id="KOS13235.1"/>
    </source>
</evidence>
<sequence length="242" mass="26661">MSAAGAVEGQSNCIATDALKTPVFTRLTGKRIVLASGSPRRLDLLASVGVHPDVVPSRFQEDLAKSDFHEDTLYEYPVDTATHKAKEVYERLVRETPEHPPDLVIAADTVIVFQNEILEKPKDKRDNLRMLADMAGHTCQVITGVALIHPILQAPGYKVHTVFERTRVHFADTPYELLHAYVDSGEGLDRAGGFAIQGRGALLIQSVEGDYNNVVGFPLYSVFSLLHDLVENEELDLEGTDL</sequence>
<keyword evidence="2" id="KW-0378">Hydrolase</keyword>
<comment type="cofactor">
    <cofactor evidence="1">
        <name>a divalent metal cation</name>
        <dbReference type="ChEBI" id="CHEBI:60240"/>
    </cofactor>
</comment>